<dbReference type="RefSeq" id="WP_285616910.1">
    <property type="nucleotide sequence ID" value="NZ_BSTJ01000001.1"/>
</dbReference>
<dbReference type="InterPro" id="IPR036188">
    <property type="entry name" value="FAD/NAD-bd_sf"/>
</dbReference>
<dbReference type="GO" id="GO:0071949">
    <property type="term" value="F:FAD binding"/>
    <property type="evidence" value="ECO:0007669"/>
    <property type="project" value="InterPro"/>
</dbReference>
<evidence type="ECO:0000313" key="5">
    <source>
        <dbReference type="EMBL" id="GLY71972.1"/>
    </source>
</evidence>
<accession>A0A9W6RDA0</accession>
<dbReference type="SUPFAM" id="SSF51905">
    <property type="entry name" value="FAD/NAD(P)-binding domain"/>
    <property type="match status" value="1"/>
</dbReference>
<organism evidence="5 6">
    <name type="scientific">Actinoallomurus iriomotensis</name>
    <dbReference type="NCBI Taxonomy" id="478107"/>
    <lineage>
        <taxon>Bacteria</taxon>
        <taxon>Bacillati</taxon>
        <taxon>Actinomycetota</taxon>
        <taxon>Actinomycetes</taxon>
        <taxon>Streptosporangiales</taxon>
        <taxon>Thermomonosporaceae</taxon>
        <taxon>Actinoallomurus</taxon>
    </lineage>
</organism>
<dbReference type="InterPro" id="IPR050641">
    <property type="entry name" value="RIFMO-like"/>
</dbReference>
<dbReference type="InterPro" id="IPR002938">
    <property type="entry name" value="FAD-bd"/>
</dbReference>
<keyword evidence="3" id="KW-0274">FAD</keyword>
<dbReference type="PANTHER" id="PTHR43004">
    <property type="entry name" value="TRK SYSTEM POTASSIUM UPTAKE PROTEIN"/>
    <property type="match status" value="1"/>
</dbReference>
<protein>
    <submittedName>
        <fullName evidence="5">FAD-dependent oxidoreductase</fullName>
    </submittedName>
</protein>
<dbReference type="Pfam" id="PF01494">
    <property type="entry name" value="FAD_binding_3"/>
    <property type="match status" value="1"/>
</dbReference>
<comment type="caution">
    <text evidence="5">The sequence shown here is derived from an EMBL/GenBank/DDBJ whole genome shotgun (WGS) entry which is preliminary data.</text>
</comment>
<comment type="cofactor">
    <cofactor evidence="1">
        <name>FAD</name>
        <dbReference type="ChEBI" id="CHEBI:57692"/>
    </cofactor>
</comment>
<dbReference type="PANTHER" id="PTHR43004:SF19">
    <property type="entry name" value="BINDING MONOOXYGENASE, PUTATIVE (JCVI)-RELATED"/>
    <property type="match status" value="1"/>
</dbReference>
<dbReference type="AlphaFoldDB" id="A0A9W6RDA0"/>
<dbReference type="GO" id="GO:0016709">
    <property type="term" value="F:oxidoreductase activity, acting on paired donors, with incorporation or reduction of molecular oxygen, NAD(P)H as one donor, and incorporation of one atom of oxygen"/>
    <property type="evidence" value="ECO:0007669"/>
    <property type="project" value="UniProtKB-ARBA"/>
</dbReference>
<sequence length="499" mass="53590">MTHDVVIIGGGPNGLLLSCELALAGVRPLVLERLAERATTPKANGLVGRVVQALDRRGLHERLSGGDGPPFAVPGFQFGALPLELSRLEDNPMFILPIPQRRLEELLEERALELGVEIRRGHELTALSQTADEVTAEITGPEGGYELTARFLVGADGGRSTVRKRLGIGFPGITDRGFTSRQGQVAIDPPVAVPGTGELEVPGLGRLRPATFTRTEHGMFAYGMFQPGLYRVSAVEWSPSPLEDSTSMPLDELRDAVRRVLGADLPMRVVGGVDPGLRRSAGANSRQAERYRQGRAFLVGDAAHVHSGIGGPGLNLGMQDVLNLGWKLAGEINGWAPEGLLDTYESERRPVGERVIMHTRAQMALTSPGEGITALRALLGELLTDPANIRHIAELMSGADVRYGDGDAHSMTGRWMPDLTLHTESGTTRVARLLRDARPLLLTRTNGAAKAWAGRVEEVTTPDAPAEAVLIRPDGYVAWAGEDTDGLEEALRTWFGTPG</sequence>
<evidence type="ECO:0000313" key="6">
    <source>
        <dbReference type="Proteomes" id="UP001165135"/>
    </source>
</evidence>
<dbReference type="Gene3D" id="3.40.30.120">
    <property type="match status" value="1"/>
</dbReference>
<keyword evidence="2" id="KW-0285">Flavoprotein</keyword>
<evidence type="ECO:0000256" key="3">
    <source>
        <dbReference type="ARBA" id="ARBA00022827"/>
    </source>
</evidence>
<dbReference type="Gene3D" id="3.50.50.60">
    <property type="entry name" value="FAD/NAD(P)-binding domain"/>
    <property type="match status" value="2"/>
</dbReference>
<evidence type="ECO:0000256" key="2">
    <source>
        <dbReference type="ARBA" id="ARBA00022630"/>
    </source>
</evidence>
<proteinExistence type="predicted"/>
<name>A0A9W6RDA0_9ACTN</name>
<gene>
    <name evidence="5" type="ORF">Airi01_002390</name>
</gene>
<evidence type="ECO:0000256" key="1">
    <source>
        <dbReference type="ARBA" id="ARBA00001974"/>
    </source>
</evidence>
<reference evidence="5" key="1">
    <citation type="submission" date="2023-03" db="EMBL/GenBank/DDBJ databases">
        <title>Actinoallomurus iriomotensis NBRC 103681.</title>
        <authorList>
            <person name="Ichikawa N."/>
            <person name="Sato H."/>
            <person name="Tonouchi N."/>
        </authorList>
    </citation>
    <scope>NUCLEOTIDE SEQUENCE</scope>
    <source>
        <strain evidence="5">NBRC 103681</strain>
    </source>
</reference>
<feature type="domain" description="FAD-binding" evidence="4">
    <location>
        <begin position="4"/>
        <end position="358"/>
    </location>
</feature>
<dbReference type="Pfam" id="PF21274">
    <property type="entry name" value="Rng_hyd_C"/>
    <property type="match status" value="1"/>
</dbReference>
<dbReference type="Proteomes" id="UP001165135">
    <property type="component" value="Unassembled WGS sequence"/>
</dbReference>
<dbReference type="PRINTS" id="PR00420">
    <property type="entry name" value="RNGMNOXGNASE"/>
</dbReference>
<dbReference type="EMBL" id="BSTJ01000001">
    <property type="protein sequence ID" value="GLY71972.1"/>
    <property type="molecule type" value="Genomic_DNA"/>
</dbReference>
<evidence type="ECO:0000259" key="4">
    <source>
        <dbReference type="Pfam" id="PF01494"/>
    </source>
</evidence>